<protein>
    <submittedName>
        <fullName evidence="3">Uncharacterized protein</fullName>
    </submittedName>
</protein>
<dbReference type="RefSeq" id="WP_338709260.1">
    <property type="nucleotide sequence ID" value="NZ_CP145894.1"/>
</dbReference>
<feature type="chain" id="PRO_5044759738" evidence="2">
    <location>
        <begin position="25"/>
        <end position="132"/>
    </location>
</feature>
<evidence type="ECO:0000256" key="1">
    <source>
        <dbReference type="SAM" id="Phobius"/>
    </source>
</evidence>
<reference evidence="3 4" key="1">
    <citation type="submission" date="2024-02" db="EMBL/GenBank/DDBJ databases">
        <title>Complete sequences of two Paenibacillus sp. strains and one Lysinibacillus strain isolated from the environment on STAA medium highlight biotechnological potential.</title>
        <authorList>
            <person name="Attere S.A."/>
            <person name="Piche L.C."/>
            <person name="Intertaglia L."/>
            <person name="Lami R."/>
            <person name="Charette S.J."/>
            <person name="Vincent A.T."/>
        </authorList>
    </citation>
    <scope>NUCLEOTIDE SEQUENCE [LARGE SCALE GENOMIC DNA]</scope>
    <source>
        <strain evidence="3 4">Y5S-7</strain>
        <plasmid evidence="3 4">pY5S7-2</plasmid>
    </source>
</reference>
<keyword evidence="1" id="KW-0812">Transmembrane</keyword>
<accession>A0ABD8B3Z9</accession>
<geneLocation type="plasmid" evidence="3 4">
    <name>pY5S7-2</name>
</geneLocation>
<dbReference type="EMBL" id="CP145894">
    <property type="protein sequence ID" value="WWP24169.1"/>
    <property type="molecule type" value="Genomic_DNA"/>
</dbReference>
<feature type="signal peptide" evidence="2">
    <location>
        <begin position="1"/>
        <end position="24"/>
    </location>
</feature>
<keyword evidence="1" id="KW-0472">Membrane</keyword>
<dbReference type="GeneID" id="93480187"/>
<dbReference type="AlphaFoldDB" id="A0ABD8B3Z9"/>
<keyword evidence="1" id="KW-1133">Transmembrane helix</keyword>
<proteinExistence type="predicted"/>
<keyword evidence="3" id="KW-0614">Plasmid</keyword>
<gene>
    <name evidence="3" type="ORF">V6668_31940</name>
</gene>
<evidence type="ECO:0000256" key="2">
    <source>
        <dbReference type="SAM" id="SignalP"/>
    </source>
</evidence>
<feature type="transmembrane region" description="Helical" evidence="1">
    <location>
        <begin position="91"/>
        <end position="115"/>
    </location>
</feature>
<dbReference type="Proteomes" id="UP001364764">
    <property type="component" value="Plasmid pY5S7-2"/>
</dbReference>
<keyword evidence="2" id="KW-0732">Signal</keyword>
<feature type="transmembrane region" description="Helical" evidence="1">
    <location>
        <begin position="48"/>
        <end position="70"/>
    </location>
</feature>
<sequence>MKKTWMSLMIMIMSLFVLPLSAFADESNPMTKIKEEVKIDFGIINGMNFFFTPLGKVISLIVFAGLLFLIGRIIWRIVRVSTGKASLKDKWFWIENGISLLIIFLIINGSFFALLESIFSWTDKQDLVGPTE</sequence>
<evidence type="ECO:0000313" key="3">
    <source>
        <dbReference type="EMBL" id="WWP24169.1"/>
    </source>
</evidence>
<evidence type="ECO:0000313" key="4">
    <source>
        <dbReference type="Proteomes" id="UP001364764"/>
    </source>
</evidence>
<organism evidence="3 4">
    <name type="scientific">Paenibacillus amylolyticus</name>
    <dbReference type="NCBI Taxonomy" id="1451"/>
    <lineage>
        <taxon>Bacteria</taxon>
        <taxon>Bacillati</taxon>
        <taxon>Bacillota</taxon>
        <taxon>Bacilli</taxon>
        <taxon>Bacillales</taxon>
        <taxon>Paenibacillaceae</taxon>
        <taxon>Paenibacillus</taxon>
    </lineage>
</organism>
<name>A0ABD8B3Z9_PAEAM</name>